<keyword evidence="2 3" id="KW-0067">ATP-binding</keyword>
<dbReference type="SMART" id="SM00129">
    <property type="entry name" value="KISc"/>
    <property type="match status" value="1"/>
</dbReference>
<dbReference type="PRINTS" id="PR00380">
    <property type="entry name" value="KINESINHEAVY"/>
</dbReference>
<evidence type="ECO:0000256" key="3">
    <source>
        <dbReference type="PROSITE-ProRule" id="PRU00283"/>
    </source>
</evidence>
<dbReference type="Gene3D" id="3.40.850.10">
    <property type="entry name" value="Kinesin motor domain"/>
    <property type="match status" value="1"/>
</dbReference>
<feature type="domain" description="Kinesin motor" evidence="7">
    <location>
        <begin position="13"/>
        <end position="418"/>
    </location>
</feature>
<keyword evidence="3 4" id="KW-0505">Motor protein</keyword>
<dbReference type="Pfam" id="PF00225">
    <property type="entry name" value="Kinesin"/>
    <property type="match status" value="2"/>
</dbReference>
<dbReference type="GO" id="GO:0003777">
    <property type="term" value="F:microtubule motor activity"/>
    <property type="evidence" value="ECO:0007669"/>
    <property type="project" value="InterPro"/>
</dbReference>
<keyword evidence="5" id="KW-0175">Coiled coil</keyword>
<evidence type="ECO:0000256" key="4">
    <source>
        <dbReference type="RuleBase" id="RU000394"/>
    </source>
</evidence>
<feature type="region of interest" description="Disordered" evidence="6">
    <location>
        <begin position="771"/>
        <end position="800"/>
    </location>
</feature>
<dbReference type="GO" id="GO:0005524">
    <property type="term" value="F:ATP binding"/>
    <property type="evidence" value="ECO:0007669"/>
    <property type="project" value="UniProtKB-UniRule"/>
</dbReference>
<dbReference type="FunFam" id="3.40.850.10:FF:000135">
    <property type="entry name" value="Putative kinesin"/>
    <property type="match status" value="1"/>
</dbReference>
<dbReference type="SUPFAM" id="SSF52540">
    <property type="entry name" value="P-loop containing nucleoside triphosphate hydrolases"/>
    <property type="match status" value="1"/>
</dbReference>
<feature type="coiled-coil region" evidence="5">
    <location>
        <begin position="460"/>
        <end position="487"/>
    </location>
</feature>
<dbReference type="EMBL" id="HE573026">
    <property type="protein sequence ID" value="CCC52433.1"/>
    <property type="molecule type" value="Genomic_DNA"/>
</dbReference>
<gene>
    <name evidence="8" type="ORF">TVY486_1014760</name>
</gene>
<dbReference type="PANTHER" id="PTHR47117">
    <property type="entry name" value="STAR-RELATED LIPID TRANSFER PROTEIN 9"/>
    <property type="match status" value="1"/>
</dbReference>
<dbReference type="InterPro" id="IPR027417">
    <property type="entry name" value="P-loop_NTPase"/>
</dbReference>
<reference evidence="8" key="1">
    <citation type="journal article" date="2012" name="Proc. Natl. Acad. Sci. U.S.A.">
        <title>Antigenic diversity is generated by distinct evolutionary mechanisms in African trypanosome species.</title>
        <authorList>
            <person name="Jackson A.P."/>
            <person name="Berry A."/>
            <person name="Aslett M."/>
            <person name="Allison H.C."/>
            <person name="Burton P."/>
            <person name="Vavrova-Anderson J."/>
            <person name="Brown R."/>
            <person name="Browne H."/>
            <person name="Corton N."/>
            <person name="Hauser H."/>
            <person name="Gamble J."/>
            <person name="Gilderthorp R."/>
            <person name="Marcello L."/>
            <person name="McQuillan J."/>
            <person name="Otto T.D."/>
            <person name="Quail M.A."/>
            <person name="Sanders M.J."/>
            <person name="van Tonder A."/>
            <person name="Ginger M.L."/>
            <person name="Field M.C."/>
            <person name="Barry J.D."/>
            <person name="Hertz-Fowler C."/>
            <person name="Berriman M."/>
        </authorList>
    </citation>
    <scope>NUCLEOTIDE SEQUENCE</scope>
    <source>
        <strain evidence="8">Y486</strain>
    </source>
</reference>
<feature type="compositionally biased region" description="Basic and acidic residues" evidence="6">
    <location>
        <begin position="974"/>
        <end position="985"/>
    </location>
</feature>
<evidence type="ECO:0000256" key="6">
    <source>
        <dbReference type="SAM" id="MobiDB-lite"/>
    </source>
</evidence>
<evidence type="ECO:0000256" key="1">
    <source>
        <dbReference type="ARBA" id="ARBA00022741"/>
    </source>
</evidence>
<sequence length="985" mass="109782">TKGYFRTPTGVSPLRAARSLRGHAGSFTSCCGDSVGSCEGTVSASTVPISAGPHPPFSSQKDVYEAVGRTVLKNVLEGYNGCVFAYGQTGSGKTFTMLGHSPKEGELRGPRTPVHSASVDELEDCAAIKPVGSIASSTNVGHQTASSHRSGFRDAPDNCQNSQSNTDGAVPDTALTSRADPYDLQGIIPRISADLFNGLREMREKEVSHSYRVELQFYELYNEKVYDLISQQRDVHLRIRNNPVTGPYVEGLSSKVVVNEEQVARLIRKGSIERHTVATKLNDRSSRSHAIIIMHILQVCLDGSNTTRQKHSKLNLVDLAGSERTGASGAEGRQFVEGTKINLSLTTLGRVIDCLADISQSKGPSGPVPYRDSKLTYLLMDSLGGNSKTSMVATISPHCVNFEEMRQTLRYASRAKQIINMAVINEDPHARQIKILSAEVERLKKVVRESGHHTFSRDFVLELQHRNAELEKRCEEQEMTIVRLRAGTKSGVRSAKPNGGLVPPARPSVLGQQELKPVWQRMSAHVGIESARCCDSGTEITSEYNDSLVELNGKTPDAQGDALFNVMDMEEMGSRVSILQKELAELQDKDSKKRNTLRRFIFDYLCCATELLYSVMVAKDKLFARQVSSLFSQQNGLPDKSLPNLRKQQIGKKPASKRHGDYPRQIRKSPVTPRKGGEETGQRLATSRSDKCDAPGEVGGSVDVFFDNQNGLQGHYGEQLASVGLKYEQELQKLLSERSSDLKRGNPGCIAKPQVTVGGAEVGMELDERECLHKEKRDETERPESLTENDISYSQDTETPQNNFDYREIEKELGDLRCEVVRMQKERVELEQRYQCDIKHLAQQQEKLISATNIVLSNWDNRSSKLNDSFAQLRSLLRNHEYVDHRTRLRETAAERRNYSAELRAVGEPNRTDAERLREIVQRLKQNQEDSRASLQRFEKDVMKHLLHAKKSSTSDSAVLNEKESSTPLSTSEEEMRIEHPVPSD</sequence>
<dbReference type="InterPro" id="IPR036961">
    <property type="entry name" value="Kinesin_motor_dom_sf"/>
</dbReference>
<dbReference type="VEuPathDB" id="TriTrypDB:TvY486_1014760"/>
<dbReference type="PROSITE" id="PS00411">
    <property type="entry name" value="KINESIN_MOTOR_1"/>
    <property type="match status" value="1"/>
</dbReference>
<keyword evidence="1 3" id="KW-0547">Nucleotide-binding</keyword>
<dbReference type="InterPro" id="IPR001752">
    <property type="entry name" value="Kinesin_motor_dom"/>
</dbReference>
<feature type="region of interest" description="Disordered" evidence="6">
    <location>
        <begin position="635"/>
        <end position="694"/>
    </location>
</feature>
<feature type="coiled-coil region" evidence="5">
    <location>
        <begin position="914"/>
        <end position="941"/>
    </location>
</feature>
<feature type="compositionally biased region" description="Polar residues" evidence="6">
    <location>
        <begin position="158"/>
        <end position="167"/>
    </location>
</feature>
<evidence type="ECO:0000313" key="8">
    <source>
        <dbReference type="EMBL" id="CCC52433.1"/>
    </source>
</evidence>
<dbReference type="PROSITE" id="PS50067">
    <property type="entry name" value="KINESIN_MOTOR_2"/>
    <property type="match status" value="1"/>
</dbReference>
<dbReference type="InterPro" id="IPR019821">
    <property type="entry name" value="Kinesin_motor_CS"/>
</dbReference>
<feature type="compositionally biased region" description="Polar residues" evidence="6">
    <location>
        <begin position="786"/>
        <end position="800"/>
    </location>
</feature>
<protein>
    <recommendedName>
        <fullName evidence="4">Kinesin-like protein</fullName>
    </recommendedName>
</protein>
<organism evidence="8">
    <name type="scientific">Trypanosoma vivax (strain Y486)</name>
    <dbReference type="NCBI Taxonomy" id="1055687"/>
    <lineage>
        <taxon>Eukaryota</taxon>
        <taxon>Discoba</taxon>
        <taxon>Euglenozoa</taxon>
        <taxon>Kinetoplastea</taxon>
        <taxon>Metakinetoplastina</taxon>
        <taxon>Trypanosomatida</taxon>
        <taxon>Trypanosomatidae</taxon>
        <taxon>Trypanosoma</taxon>
        <taxon>Duttonella</taxon>
    </lineage>
</organism>
<evidence type="ECO:0000256" key="2">
    <source>
        <dbReference type="ARBA" id="ARBA00022840"/>
    </source>
</evidence>
<feature type="region of interest" description="Disordered" evidence="6">
    <location>
        <begin position="949"/>
        <end position="985"/>
    </location>
</feature>
<evidence type="ECO:0000259" key="7">
    <source>
        <dbReference type="PROSITE" id="PS50067"/>
    </source>
</evidence>
<name>G0U4R8_TRYVY</name>
<feature type="compositionally biased region" description="Polar residues" evidence="6">
    <location>
        <begin position="136"/>
        <end position="149"/>
    </location>
</feature>
<feature type="compositionally biased region" description="Basic and acidic residues" evidence="6">
    <location>
        <begin position="771"/>
        <end position="785"/>
    </location>
</feature>
<feature type="coiled-coil region" evidence="5">
    <location>
        <begin position="806"/>
        <end position="833"/>
    </location>
</feature>
<dbReference type="AlphaFoldDB" id="G0U4R8"/>
<feature type="non-terminal residue" evidence="8">
    <location>
        <position position="1"/>
    </location>
</feature>
<feature type="binding site" evidence="3">
    <location>
        <begin position="87"/>
        <end position="94"/>
    </location>
    <ligand>
        <name>ATP</name>
        <dbReference type="ChEBI" id="CHEBI:30616"/>
    </ligand>
</feature>
<keyword evidence="4" id="KW-0493">Microtubule</keyword>
<dbReference type="GO" id="GO:0005874">
    <property type="term" value="C:microtubule"/>
    <property type="evidence" value="ECO:0007669"/>
    <property type="project" value="UniProtKB-KW"/>
</dbReference>
<dbReference type="GO" id="GO:0008017">
    <property type="term" value="F:microtubule binding"/>
    <property type="evidence" value="ECO:0007669"/>
    <property type="project" value="InterPro"/>
</dbReference>
<comment type="similarity">
    <text evidence="3 4">Belongs to the TRAFAC class myosin-kinesin ATPase superfamily. Kinesin family.</text>
</comment>
<evidence type="ECO:0000256" key="5">
    <source>
        <dbReference type="SAM" id="Coils"/>
    </source>
</evidence>
<dbReference type="GO" id="GO:0007018">
    <property type="term" value="P:microtubule-based movement"/>
    <property type="evidence" value="ECO:0007669"/>
    <property type="project" value="InterPro"/>
</dbReference>
<proteinExistence type="inferred from homology"/>
<feature type="region of interest" description="Disordered" evidence="6">
    <location>
        <begin position="136"/>
        <end position="175"/>
    </location>
</feature>
<accession>G0U4R8</accession>